<reference evidence="3 4" key="1">
    <citation type="journal article" date="2016" name="DNA Res.">
        <title>The draft genome of MD-2 pineapple using hybrid error correction of long reads.</title>
        <authorList>
            <person name="Redwan R.M."/>
            <person name="Saidin A."/>
            <person name="Kumar S.V."/>
        </authorList>
    </citation>
    <scope>NUCLEOTIDE SEQUENCE [LARGE SCALE GENOMIC DNA]</scope>
    <source>
        <strain evidence="4">cv. MD2</strain>
        <tissue evidence="3">Leaf</tissue>
    </source>
</reference>
<feature type="region of interest" description="Disordered" evidence="1">
    <location>
        <begin position="81"/>
        <end position="107"/>
    </location>
</feature>
<dbReference type="STRING" id="4615.A0A199V882"/>
<dbReference type="EMBL" id="LSRQ01002781">
    <property type="protein sequence ID" value="OAY73218.1"/>
    <property type="molecule type" value="Genomic_DNA"/>
</dbReference>
<keyword evidence="2" id="KW-1133">Transmembrane helix</keyword>
<keyword evidence="2" id="KW-0812">Transmembrane</keyword>
<dbReference type="Proteomes" id="UP000092600">
    <property type="component" value="Unassembled WGS sequence"/>
</dbReference>
<accession>A0A199V882</accession>
<evidence type="ECO:0000313" key="4">
    <source>
        <dbReference type="Proteomes" id="UP000092600"/>
    </source>
</evidence>
<dbReference type="PANTHER" id="PTHR33429:SF19">
    <property type="entry name" value="FISSION REGULATOR-LIKE PROTEIN"/>
    <property type="match status" value="1"/>
</dbReference>
<gene>
    <name evidence="3" type="ORF">ACMD2_24317</name>
</gene>
<proteinExistence type="predicted"/>
<organism evidence="3 4">
    <name type="scientific">Ananas comosus</name>
    <name type="common">Pineapple</name>
    <name type="synonym">Ananas ananas</name>
    <dbReference type="NCBI Taxonomy" id="4615"/>
    <lineage>
        <taxon>Eukaryota</taxon>
        <taxon>Viridiplantae</taxon>
        <taxon>Streptophyta</taxon>
        <taxon>Embryophyta</taxon>
        <taxon>Tracheophyta</taxon>
        <taxon>Spermatophyta</taxon>
        <taxon>Magnoliopsida</taxon>
        <taxon>Liliopsida</taxon>
        <taxon>Poales</taxon>
        <taxon>Bromeliaceae</taxon>
        <taxon>Bromelioideae</taxon>
        <taxon>Ananas</taxon>
    </lineage>
</organism>
<feature type="compositionally biased region" description="Polar residues" evidence="1">
    <location>
        <begin position="1"/>
        <end position="12"/>
    </location>
</feature>
<keyword evidence="2" id="KW-0472">Membrane</keyword>
<dbReference type="PANTHER" id="PTHR33429">
    <property type="entry name" value="OS02G0708000 PROTEIN-RELATED"/>
    <property type="match status" value="1"/>
</dbReference>
<protein>
    <submittedName>
        <fullName evidence="3">Uncharacterized protein</fullName>
    </submittedName>
</protein>
<feature type="transmembrane region" description="Helical" evidence="2">
    <location>
        <begin position="32"/>
        <end position="54"/>
    </location>
</feature>
<evidence type="ECO:0000256" key="1">
    <source>
        <dbReference type="SAM" id="MobiDB-lite"/>
    </source>
</evidence>
<feature type="region of interest" description="Disordered" evidence="1">
    <location>
        <begin position="1"/>
        <end position="23"/>
    </location>
</feature>
<dbReference type="AlphaFoldDB" id="A0A199V882"/>
<evidence type="ECO:0000256" key="2">
    <source>
        <dbReference type="SAM" id="Phobius"/>
    </source>
</evidence>
<name>A0A199V882_ANACO</name>
<sequence length="107" mass="11180">MEQQQQQGSYSNFVPPPPAYSAHSAPRSVETLVVVLAAITIAAVLAGICARICGGRHSAGSADRDIEGWVEKKCRSCLDSGLSSLPQTPLPPPPEGQQGSKPAEAKK</sequence>
<comment type="caution">
    <text evidence="3">The sequence shown here is derived from an EMBL/GenBank/DDBJ whole genome shotgun (WGS) entry which is preliminary data.</text>
</comment>
<evidence type="ECO:0000313" key="3">
    <source>
        <dbReference type="EMBL" id="OAY73218.1"/>
    </source>
</evidence>